<evidence type="ECO:0000256" key="10">
    <source>
        <dbReference type="SAM" id="MobiDB-lite"/>
    </source>
</evidence>
<dbReference type="InterPro" id="IPR008271">
    <property type="entry name" value="Ser/Thr_kinase_AS"/>
</dbReference>
<keyword evidence="4 9" id="KW-0547">Nucleotide-binding</keyword>
<evidence type="ECO:0000256" key="1">
    <source>
        <dbReference type="ARBA" id="ARBA00012513"/>
    </source>
</evidence>
<evidence type="ECO:0000256" key="6">
    <source>
        <dbReference type="ARBA" id="ARBA00022840"/>
    </source>
</evidence>
<evidence type="ECO:0000259" key="11">
    <source>
        <dbReference type="PROSITE" id="PS50011"/>
    </source>
</evidence>
<dbReference type="EMBL" id="CYKH01002091">
    <property type="protein sequence ID" value="CUG92870.1"/>
    <property type="molecule type" value="Genomic_DNA"/>
</dbReference>
<dbReference type="Proteomes" id="UP000051952">
    <property type="component" value="Unassembled WGS sequence"/>
</dbReference>
<comment type="catalytic activity">
    <reaction evidence="8">
        <text>L-seryl-[protein] + ATP = O-phospho-L-seryl-[protein] + ADP + H(+)</text>
        <dbReference type="Rhea" id="RHEA:17989"/>
        <dbReference type="Rhea" id="RHEA-COMP:9863"/>
        <dbReference type="Rhea" id="RHEA-COMP:11604"/>
        <dbReference type="ChEBI" id="CHEBI:15378"/>
        <dbReference type="ChEBI" id="CHEBI:29999"/>
        <dbReference type="ChEBI" id="CHEBI:30616"/>
        <dbReference type="ChEBI" id="CHEBI:83421"/>
        <dbReference type="ChEBI" id="CHEBI:456216"/>
        <dbReference type="EC" id="2.7.11.1"/>
    </reaction>
</comment>
<feature type="binding site" evidence="9">
    <location>
        <position position="516"/>
    </location>
    <ligand>
        <name>ATP</name>
        <dbReference type="ChEBI" id="CHEBI:30616"/>
    </ligand>
</feature>
<dbReference type="InterPro" id="IPR000719">
    <property type="entry name" value="Prot_kinase_dom"/>
</dbReference>
<dbReference type="GO" id="GO:0005524">
    <property type="term" value="F:ATP binding"/>
    <property type="evidence" value="ECO:0007669"/>
    <property type="project" value="UniProtKB-UniRule"/>
</dbReference>
<evidence type="ECO:0000256" key="2">
    <source>
        <dbReference type="ARBA" id="ARBA00022527"/>
    </source>
</evidence>
<dbReference type="GO" id="GO:0004674">
    <property type="term" value="F:protein serine/threonine kinase activity"/>
    <property type="evidence" value="ECO:0007669"/>
    <property type="project" value="UniProtKB-KW"/>
</dbReference>
<dbReference type="PROSITE" id="PS00107">
    <property type="entry name" value="PROTEIN_KINASE_ATP"/>
    <property type="match status" value="1"/>
</dbReference>
<dbReference type="EC" id="2.7.11.1" evidence="1"/>
<keyword evidence="5 12" id="KW-0418">Kinase</keyword>
<keyword evidence="6 9" id="KW-0067">ATP-binding</keyword>
<keyword evidence="2" id="KW-0723">Serine/threonine-protein kinase</keyword>
<dbReference type="SMART" id="SM00220">
    <property type="entry name" value="S_TKc"/>
    <property type="match status" value="1"/>
</dbReference>
<evidence type="ECO:0000256" key="5">
    <source>
        <dbReference type="ARBA" id="ARBA00022777"/>
    </source>
</evidence>
<keyword evidence="13" id="KW-1185">Reference proteome</keyword>
<comment type="catalytic activity">
    <reaction evidence="7">
        <text>L-threonyl-[protein] + ATP = O-phospho-L-threonyl-[protein] + ADP + H(+)</text>
        <dbReference type="Rhea" id="RHEA:46608"/>
        <dbReference type="Rhea" id="RHEA-COMP:11060"/>
        <dbReference type="Rhea" id="RHEA-COMP:11605"/>
        <dbReference type="ChEBI" id="CHEBI:15378"/>
        <dbReference type="ChEBI" id="CHEBI:30013"/>
        <dbReference type="ChEBI" id="CHEBI:30616"/>
        <dbReference type="ChEBI" id="CHEBI:61977"/>
        <dbReference type="ChEBI" id="CHEBI:456216"/>
        <dbReference type="EC" id="2.7.11.1"/>
    </reaction>
</comment>
<reference evidence="13" key="1">
    <citation type="submission" date="2015-09" db="EMBL/GenBank/DDBJ databases">
        <authorList>
            <consortium name="Pathogen Informatics"/>
        </authorList>
    </citation>
    <scope>NUCLEOTIDE SEQUENCE [LARGE SCALE GENOMIC DNA]</scope>
    <source>
        <strain evidence="13">Lake Konstanz</strain>
    </source>
</reference>
<dbReference type="InterPro" id="IPR053235">
    <property type="entry name" value="Ser_Thr_kinase"/>
</dbReference>
<organism evidence="12 13">
    <name type="scientific">Bodo saltans</name>
    <name type="common">Flagellated protozoan</name>
    <dbReference type="NCBI Taxonomy" id="75058"/>
    <lineage>
        <taxon>Eukaryota</taxon>
        <taxon>Discoba</taxon>
        <taxon>Euglenozoa</taxon>
        <taxon>Kinetoplastea</taxon>
        <taxon>Metakinetoplastina</taxon>
        <taxon>Eubodonida</taxon>
        <taxon>Bodonidae</taxon>
        <taxon>Bodo</taxon>
    </lineage>
</organism>
<protein>
    <recommendedName>
        <fullName evidence="1">non-specific serine/threonine protein kinase</fullName>
        <ecNumber evidence="1">2.7.11.1</ecNumber>
    </recommendedName>
</protein>
<evidence type="ECO:0000256" key="8">
    <source>
        <dbReference type="ARBA" id="ARBA00048679"/>
    </source>
</evidence>
<dbReference type="PANTHER" id="PTHR24361">
    <property type="entry name" value="MITOGEN-ACTIVATED KINASE KINASE KINASE"/>
    <property type="match status" value="1"/>
</dbReference>
<dbReference type="PROSITE" id="PS00108">
    <property type="entry name" value="PROTEIN_KINASE_ST"/>
    <property type="match status" value="1"/>
</dbReference>
<evidence type="ECO:0000256" key="7">
    <source>
        <dbReference type="ARBA" id="ARBA00047899"/>
    </source>
</evidence>
<gene>
    <name evidence="12" type="ORF">BSAL_39780</name>
</gene>
<dbReference type="AlphaFoldDB" id="A0A0S4JMY8"/>
<evidence type="ECO:0000256" key="9">
    <source>
        <dbReference type="PROSITE-ProRule" id="PRU10141"/>
    </source>
</evidence>
<proteinExistence type="predicted"/>
<dbReference type="Gene3D" id="1.10.510.10">
    <property type="entry name" value="Transferase(Phosphotransferase) domain 1"/>
    <property type="match status" value="1"/>
</dbReference>
<evidence type="ECO:0000256" key="4">
    <source>
        <dbReference type="ARBA" id="ARBA00022741"/>
    </source>
</evidence>
<dbReference type="GO" id="GO:0005737">
    <property type="term" value="C:cytoplasm"/>
    <property type="evidence" value="ECO:0007669"/>
    <property type="project" value="TreeGrafter"/>
</dbReference>
<dbReference type="Pfam" id="PF00069">
    <property type="entry name" value="Pkinase"/>
    <property type="match status" value="1"/>
</dbReference>
<dbReference type="PROSITE" id="PS50011">
    <property type="entry name" value="PROTEIN_KINASE_DOM"/>
    <property type="match status" value="1"/>
</dbReference>
<accession>A0A0S4JMY8</accession>
<evidence type="ECO:0000256" key="3">
    <source>
        <dbReference type="ARBA" id="ARBA00022679"/>
    </source>
</evidence>
<sequence length="880" mass="98180">MGNRSSKQCVRGKKSSGASSTTPQGGNERMVANVRSNRAASYRHAQFVGDAPEVDHRHCGQRLENGELNDVGCLLVSRAARETTCTMCSLDLDLMSEIYHTHRGSNPNEFERVEQHVCTRCDAIMCLECGGALNKALQGLSIESLNAVGGCTLTVRLKESLLKAKEMLGTMRRHDYCPRCHPILTKAFEEPFLNMAKRLAETVDFKFEDDVNSSFVLVDVKQVPEETRMNLLEAAAQPTPLLPLQVREQQQLVLIQKLKGWLVEGSSNPEEITTDDKLEVAGAWFTLGEGLAPIHRVEVTPQLIVGRLECYEYAVRLQPTNVMFLCAMLGNMNKMYLLTVNGESWTRLNVAERILELRPRNYIAWRNAASVSSTVSLLDFQGKKYTRHEALCRSIELAPDCKNGWYAAANLVCPPSRTLPIQGKELTRAEVFEMMLNDAKTPDEDLEDLIVRLFGPKALVFLLSEVSFACPNHPRVKKFASQFSVVHNSVIGMGAYGQVFRANRRRNGEVQAVAAKIVNSKIMNQSFQSIPELYMLMNPLFQESVAPAHFIQHDSERRRTTIFMEYAGKGSAHSYMKNEVKGRLHEGLLRAVLYQVLIALRVLHFHGVVHQDIKPPNLLVYDSMEIKLADFGVTCLTYCEVFEMEAGGTELYMPPEAYNDGTVSTAGDIWSLAATIIELASYHHPVPDPAHVREVGARHPFRPYIPDHLSTELKQMLGSMLHYDSMKRPSVERLIFDPYFAAVGLPPSAEEEFEKYPVAKNDHGIPARVRDLEELSTMGIMTRSAETMTQGTMALHTMRQRKSNLLVPESSSISLEPLPIQVERSAPPTEGASVTVVVDGHIDSDVSGIRDAIKDTTTEEIDIPSVSPLSPAEENLERGE</sequence>
<evidence type="ECO:0000313" key="13">
    <source>
        <dbReference type="Proteomes" id="UP000051952"/>
    </source>
</evidence>
<dbReference type="OrthoDB" id="1668230at2759"/>
<dbReference type="InterPro" id="IPR017441">
    <property type="entry name" value="Protein_kinase_ATP_BS"/>
</dbReference>
<feature type="compositionally biased region" description="Polar residues" evidence="10">
    <location>
        <begin position="16"/>
        <end position="25"/>
    </location>
</feature>
<dbReference type="PANTHER" id="PTHR24361:SF433">
    <property type="entry name" value="PROTEIN KINASE DOMAIN-CONTAINING PROTEIN"/>
    <property type="match status" value="1"/>
</dbReference>
<dbReference type="SUPFAM" id="SSF56112">
    <property type="entry name" value="Protein kinase-like (PK-like)"/>
    <property type="match status" value="1"/>
</dbReference>
<name>A0A0S4JMY8_BODSA</name>
<feature type="region of interest" description="Disordered" evidence="10">
    <location>
        <begin position="1"/>
        <end position="29"/>
    </location>
</feature>
<keyword evidence="3" id="KW-0808">Transferase</keyword>
<dbReference type="VEuPathDB" id="TriTrypDB:BSAL_39780"/>
<feature type="region of interest" description="Disordered" evidence="10">
    <location>
        <begin position="855"/>
        <end position="880"/>
    </location>
</feature>
<evidence type="ECO:0000313" key="12">
    <source>
        <dbReference type="EMBL" id="CUG92870.1"/>
    </source>
</evidence>
<feature type="domain" description="Protein kinase" evidence="11">
    <location>
        <begin position="485"/>
        <end position="740"/>
    </location>
</feature>
<dbReference type="InterPro" id="IPR011009">
    <property type="entry name" value="Kinase-like_dom_sf"/>
</dbReference>